<evidence type="ECO:0000256" key="1">
    <source>
        <dbReference type="SAM" id="Coils"/>
    </source>
</evidence>
<evidence type="ECO:0000313" key="3">
    <source>
        <dbReference type="Ensembl" id="ENSLOCP00000016219.1"/>
    </source>
</evidence>
<proteinExistence type="predicted"/>
<dbReference type="PRINTS" id="PR01407">
    <property type="entry name" value="BUTYPHLNCDUF"/>
</dbReference>
<dbReference type="PROSITE" id="PS50188">
    <property type="entry name" value="B302_SPRY"/>
    <property type="match status" value="1"/>
</dbReference>
<sequence length="314" mass="35770">QEVLSRHLEDLRSEKARTEAHLQSLKKRSANLSVTADTMKQQISEKYEAIRKALHKDEMAMLETIEEDQRVTSAKLNKIMKEWSQHLGQVQRAMANTQKALDLKKNNSKIQDIHSSSCPKKKDAAEQGIKMNEDRFQRLLKILHNISKDLEAQMHRKVLLLVTIDSKSSHRNIAVSRDQRSMCYSSEPQPLLDSPLQFDKVCCALGSASLSKGRHYWEVDLSCCSAWSVGIAYGSIERKGNQKNAKLGRNRHSWCIEFRDNQLSAWHNDHYISCGKSQVAIRKVGMLVDCQKGQLAFYNAVTMKLLQEFSGALT</sequence>
<reference evidence="3" key="3">
    <citation type="submission" date="2025-09" db="UniProtKB">
        <authorList>
            <consortium name="Ensembl"/>
        </authorList>
    </citation>
    <scope>IDENTIFICATION</scope>
</reference>
<dbReference type="PANTHER" id="PTHR24103">
    <property type="entry name" value="E3 UBIQUITIN-PROTEIN LIGASE TRIM"/>
    <property type="match status" value="1"/>
</dbReference>
<dbReference type="InterPro" id="IPR003879">
    <property type="entry name" value="Butyrophylin_SPRY"/>
</dbReference>
<dbReference type="SUPFAM" id="SSF49899">
    <property type="entry name" value="Concanavalin A-like lectins/glucanases"/>
    <property type="match status" value="1"/>
</dbReference>
<keyword evidence="4" id="KW-1185">Reference proteome</keyword>
<feature type="domain" description="B30.2/SPRY" evidence="2">
    <location>
        <begin position="142"/>
        <end position="314"/>
    </location>
</feature>
<accession>W5N6G0</accession>
<dbReference type="AlphaFoldDB" id="W5N6G0"/>
<dbReference type="Bgee" id="ENSLOCG00000013161">
    <property type="expression patterns" value="Expressed in zone of skin and 5 other cell types or tissues"/>
</dbReference>
<dbReference type="InterPro" id="IPR003877">
    <property type="entry name" value="SPRY_dom"/>
</dbReference>
<name>W5N6G0_LEPOC</name>
<dbReference type="Gene3D" id="2.60.120.920">
    <property type="match status" value="1"/>
</dbReference>
<evidence type="ECO:0000313" key="4">
    <source>
        <dbReference type="Proteomes" id="UP000018468"/>
    </source>
</evidence>
<dbReference type="OMA" id="PNHLEFC"/>
<dbReference type="InterPro" id="IPR043136">
    <property type="entry name" value="B30.2/SPRY_sf"/>
</dbReference>
<reference evidence="3" key="2">
    <citation type="submission" date="2025-08" db="UniProtKB">
        <authorList>
            <consortium name="Ensembl"/>
        </authorList>
    </citation>
    <scope>IDENTIFICATION</scope>
</reference>
<feature type="coiled-coil region" evidence="1">
    <location>
        <begin position="8"/>
        <end position="42"/>
    </location>
</feature>
<dbReference type="InterPro" id="IPR013320">
    <property type="entry name" value="ConA-like_dom_sf"/>
</dbReference>
<dbReference type="GeneTree" id="ENSGT00940000168370"/>
<organism evidence="3 4">
    <name type="scientific">Lepisosteus oculatus</name>
    <name type="common">Spotted gar</name>
    <dbReference type="NCBI Taxonomy" id="7918"/>
    <lineage>
        <taxon>Eukaryota</taxon>
        <taxon>Metazoa</taxon>
        <taxon>Chordata</taxon>
        <taxon>Craniata</taxon>
        <taxon>Vertebrata</taxon>
        <taxon>Euteleostomi</taxon>
        <taxon>Actinopterygii</taxon>
        <taxon>Neopterygii</taxon>
        <taxon>Holostei</taxon>
        <taxon>Semionotiformes</taxon>
        <taxon>Lepisosteidae</taxon>
        <taxon>Lepisosteus</taxon>
    </lineage>
</organism>
<keyword evidence="1" id="KW-0175">Coiled coil</keyword>
<dbReference type="InterPro" id="IPR050143">
    <property type="entry name" value="TRIM/RBCC"/>
</dbReference>
<dbReference type="Pfam" id="PF00622">
    <property type="entry name" value="SPRY"/>
    <property type="match status" value="1"/>
</dbReference>
<protein>
    <submittedName>
        <fullName evidence="3">Si:dkey-219e21.4</fullName>
    </submittedName>
</protein>
<reference evidence="4" key="1">
    <citation type="submission" date="2011-12" db="EMBL/GenBank/DDBJ databases">
        <title>The Draft Genome of Lepisosteus oculatus.</title>
        <authorList>
            <consortium name="The Broad Institute Genome Assembly &amp; Analysis Group"/>
            <consortium name="Computational R&amp;D Group"/>
            <consortium name="and Sequencing Platform"/>
            <person name="Di Palma F."/>
            <person name="Alfoldi J."/>
            <person name="Johnson J."/>
            <person name="Berlin A."/>
            <person name="Gnerre S."/>
            <person name="Jaffe D."/>
            <person name="MacCallum I."/>
            <person name="Young S."/>
            <person name="Walker B.J."/>
            <person name="Lander E.S."/>
            <person name="Lindblad-Toh K."/>
        </authorList>
    </citation>
    <scope>NUCLEOTIDE SEQUENCE [LARGE SCALE GENOMIC DNA]</scope>
</reference>
<evidence type="ECO:0000259" key="2">
    <source>
        <dbReference type="PROSITE" id="PS50188"/>
    </source>
</evidence>
<dbReference type="InterPro" id="IPR006574">
    <property type="entry name" value="PRY"/>
</dbReference>
<dbReference type="Ensembl" id="ENSLOCT00000016249.1">
    <property type="protein sequence ID" value="ENSLOCP00000016219.1"/>
    <property type="gene ID" value="ENSLOCG00000013161.1"/>
</dbReference>
<dbReference type="Proteomes" id="UP000018468">
    <property type="component" value="Linkage group LG4"/>
</dbReference>
<dbReference type="HOGENOM" id="CLU_055828_0_0_1"/>
<dbReference type="EMBL" id="AHAT01001998">
    <property type="status" value="NOT_ANNOTATED_CDS"/>
    <property type="molecule type" value="Genomic_DNA"/>
</dbReference>
<dbReference type="InterPro" id="IPR001870">
    <property type="entry name" value="B30.2/SPRY"/>
</dbReference>
<dbReference type="SMART" id="SM00589">
    <property type="entry name" value="PRY"/>
    <property type="match status" value="1"/>
</dbReference>
<dbReference type="Pfam" id="PF13765">
    <property type="entry name" value="PRY"/>
    <property type="match status" value="1"/>
</dbReference>